<evidence type="ECO:0000313" key="2">
    <source>
        <dbReference type="EMBL" id="SHF01151.1"/>
    </source>
</evidence>
<dbReference type="STRING" id="1122195.SAMN02745164_01600"/>
<dbReference type="PROSITE" id="PS51832">
    <property type="entry name" value="HD_GYP"/>
    <property type="match status" value="1"/>
</dbReference>
<dbReference type="EMBL" id="FQUI01000028">
    <property type="protein sequence ID" value="SHF01151.1"/>
    <property type="molecule type" value="Genomic_DNA"/>
</dbReference>
<dbReference type="PANTHER" id="PTHR43155:SF2">
    <property type="entry name" value="CYCLIC DI-GMP PHOSPHODIESTERASE PA4108"/>
    <property type="match status" value="1"/>
</dbReference>
<dbReference type="CDD" id="cd00077">
    <property type="entry name" value="HDc"/>
    <property type="match status" value="1"/>
</dbReference>
<dbReference type="SUPFAM" id="SSF109604">
    <property type="entry name" value="HD-domain/PDEase-like"/>
    <property type="match status" value="1"/>
</dbReference>
<evidence type="ECO:0000259" key="1">
    <source>
        <dbReference type="PROSITE" id="PS51832"/>
    </source>
</evidence>
<dbReference type="InterPro" id="IPR003607">
    <property type="entry name" value="HD/PDEase_dom"/>
</dbReference>
<dbReference type="InterPro" id="IPR037522">
    <property type="entry name" value="HD_GYP_dom"/>
</dbReference>
<dbReference type="OrthoDB" id="49429at2"/>
<organism evidence="2 3">
    <name type="scientific">Marinitoga hydrogenitolerans (strain DSM 16785 / JCM 12826 / AT1271)</name>
    <dbReference type="NCBI Taxonomy" id="1122195"/>
    <lineage>
        <taxon>Bacteria</taxon>
        <taxon>Thermotogati</taxon>
        <taxon>Thermotogota</taxon>
        <taxon>Thermotogae</taxon>
        <taxon>Petrotogales</taxon>
        <taxon>Petrotogaceae</taxon>
        <taxon>Marinitoga</taxon>
    </lineage>
</organism>
<accession>A0A1M4Y5W9</accession>
<gene>
    <name evidence="2" type="ORF">SAMN02745164_01600</name>
</gene>
<protein>
    <submittedName>
        <fullName evidence="2">HD-GYP domain, c-di-GMP phosphodiesterase class II (Or its inactivated variant)</fullName>
    </submittedName>
</protein>
<dbReference type="RefSeq" id="WP_072865226.1">
    <property type="nucleotide sequence ID" value="NZ_FQUI01000028.1"/>
</dbReference>
<proteinExistence type="predicted"/>
<evidence type="ECO:0000313" key="3">
    <source>
        <dbReference type="Proteomes" id="UP000184334"/>
    </source>
</evidence>
<sequence length="356" mass="40398">MKIIPLNKAKFGMFLAMDVRDTTGKIILKKGTEINETIIYKLKKAGIFNIPVKSANVMSELNKETKKHSVISKENLDLNYKKVKDLFKNLEDNNYLDIDAVIDIASSIKNDLENNFSDKLFVPLKKLRDFDEYLYSHSLNVMIISSLLAIENGIIGDELLNISISSLLHDIGKTKVPIEIMNAPRPLTEEEMNTMRNHVLYGKEIALENNLRDMNIIGGIYEHHERIDGRGYLEGKKNEQITSFGKIIAIADVYDALTSTRSYKGPWTPYKTISFILTNVEKQFDGTFAQGLINSFGIYPVGTRIQLNNGQFGTVVASNRANKIRPLIRIDHGDVVDLSEEYSLRIVKVLDYVYIE</sequence>
<reference evidence="2" key="1">
    <citation type="submission" date="2016-11" db="EMBL/GenBank/DDBJ databases">
        <authorList>
            <person name="Varghese N."/>
            <person name="Submissions S."/>
        </authorList>
    </citation>
    <scope>NUCLEOTIDE SEQUENCE [LARGE SCALE GENOMIC DNA]</scope>
    <source>
        <strain evidence="2">DSM 16785</strain>
    </source>
</reference>
<keyword evidence="3" id="KW-1185">Reference proteome</keyword>
<dbReference type="AlphaFoldDB" id="A0A1M4Y5W9"/>
<dbReference type="Proteomes" id="UP000184334">
    <property type="component" value="Unassembled WGS sequence"/>
</dbReference>
<dbReference type="SMART" id="SM00471">
    <property type="entry name" value="HDc"/>
    <property type="match status" value="1"/>
</dbReference>
<dbReference type="Gene3D" id="1.10.3210.10">
    <property type="entry name" value="Hypothetical protein af1432"/>
    <property type="match status" value="1"/>
</dbReference>
<dbReference type="Pfam" id="PF13487">
    <property type="entry name" value="HD_5"/>
    <property type="match status" value="1"/>
</dbReference>
<comment type="caution">
    <text evidence="2">The sequence shown here is derived from an EMBL/GenBank/DDBJ whole genome shotgun (WGS) entry which is preliminary data.</text>
</comment>
<dbReference type="PANTHER" id="PTHR43155">
    <property type="entry name" value="CYCLIC DI-GMP PHOSPHODIESTERASE PA4108-RELATED"/>
    <property type="match status" value="1"/>
</dbReference>
<name>A0A1M4Y5W9_MARH1</name>
<feature type="domain" description="HD-GYP" evidence="1">
    <location>
        <begin position="112"/>
        <end position="308"/>
    </location>
</feature>